<feature type="domain" description="FHA" evidence="2">
    <location>
        <begin position="140"/>
        <end position="203"/>
    </location>
</feature>
<evidence type="ECO:0000313" key="4">
    <source>
        <dbReference type="Proteomes" id="UP001233271"/>
    </source>
</evidence>
<feature type="region of interest" description="Disordered" evidence="1">
    <location>
        <begin position="1"/>
        <end position="91"/>
    </location>
</feature>
<dbReference type="PANTHER" id="PTHR23308">
    <property type="entry name" value="NUCLEAR INHIBITOR OF PROTEIN PHOSPHATASE-1"/>
    <property type="match status" value="1"/>
</dbReference>
<evidence type="ECO:0000256" key="1">
    <source>
        <dbReference type="SAM" id="MobiDB-lite"/>
    </source>
</evidence>
<dbReference type="GeneID" id="85498558"/>
<dbReference type="KEGG" id="ccac:CcaHIS019_0702690"/>
<name>A0AA48L9Y8_9TREE</name>
<dbReference type="SUPFAM" id="SSF49879">
    <property type="entry name" value="SMAD/FHA domain"/>
    <property type="match status" value="1"/>
</dbReference>
<dbReference type="SMART" id="SM00240">
    <property type="entry name" value="FHA"/>
    <property type="match status" value="1"/>
</dbReference>
<dbReference type="EMBL" id="AP028219">
    <property type="protein sequence ID" value="BEI94688.1"/>
    <property type="molecule type" value="Genomic_DNA"/>
</dbReference>
<dbReference type="RefSeq" id="XP_060459953.1">
    <property type="nucleotide sequence ID" value="XM_060603684.1"/>
</dbReference>
<reference evidence="3" key="1">
    <citation type="journal article" date="2023" name="BMC Genomics">
        <title>Chromosome-level genome assemblies of Cutaneotrichosporon spp. (Trichosporonales, Basidiomycota) reveal imbalanced evolution between nucleotide sequences and chromosome synteny.</title>
        <authorList>
            <person name="Kobayashi Y."/>
            <person name="Kayamori A."/>
            <person name="Aoki K."/>
            <person name="Shiwa Y."/>
            <person name="Matsutani M."/>
            <person name="Fujita N."/>
            <person name="Sugita T."/>
            <person name="Iwasaki W."/>
            <person name="Tanaka N."/>
            <person name="Takashima M."/>
        </authorList>
    </citation>
    <scope>NUCLEOTIDE SEQUENCE</scope>
    <source>
        <strain evidence="3">HIS019</strain>
    </source>
</reference>
<dbReference type="PROSITE" id="PS50006">
    <property type="entry name" value="FHA_DOMAIN"/>
    <property type="match status" value="1"/>
</dbReference>
<accession>A0AA48L9Y8</accession>
<sequence length="235" mass="27292">MSARDEPPHFRQRERGGGRTNSRSPRRDRRDDRERERDRDRRYAQVKREPDAGYGAREREREREDDRQRYDEDAGEPKSPPKPDFSSSGLLAKESNQVKGVALKYHEPPEARKPTQNWRLYVFKGDEQVDLIHVYSQSCFLVGRDAVVADIHVQHPSCSKQHAVLQFRAVSKRSQYGDVKSDVKPYILDLDSTNGTYVNGQEVPKSRYYELRVNDVLKFGTSAREYVLLHEDAGK</sequence>
<dbReference type="InterPro" id="IPR000253">
    <property type="entry name" value="FHA_dom"/>
</dbReference>
<keyword evidence="4" id="KW-1185">Reference proteome</keyword>
<organism evidence="3 4">
    <name type="scientific">Cutaneotrichosporon cavernicola</name>
    <dbReference type="NCBI Taxonomy" id="279322"/>
    <lineage>
        <taxon>Eukaryota</taxon>
        <taxon>Fungi</taxon>
        <taxon>Dikarya</taxon>
        <taxon>Basidiomycota</taxon>
        <taxon>Agaricomycotina</taxon>
        <taxon>Tremellomycetes</taxon>
        <taxon>Trichosporonales</taxon>
        <taxon>Trichosporonaceae</taxon>
        <taxon>Cutaneotrichosporon</taxon>
    </lineage>
</organism>
<feature type="compositionally biased region" description="Basic and acidic residues" evidence="1">
    <location>
        <begin position="28"/>
        <end position="81"/>
    </location>
</feature>
<dbReference type="FunFam" id="2.60.200.20:FF:000038">
    <property type="entry name" value="FHA domain-containing protein SNIP1"/>
    <property type="match status" value="1"/>
</dbReference>
<dbReference type="Proteomes" id="UP001233271">
    <property type="component" value="Chromosome 7b"/>
</dbReference>
<dbReference type="Gene3D" id="2.60.200.20">
    <property type="match status" value="1"/>
</dbReference>
<proteinExistence type="predicted"/>
<feature type="compositionally biased region" description="Basic and acidic residues" evidence="1">
    <location>
        <begin position="1"/>
        <end position="17"/>
    </location>
</feature>
<dbReference type="InterPro" id="IPR050923">
    <property type="entry name" value="Cell_Proc_Reg/RNA_Proc"/>
</dbReference>
<evidence type="ECO:0000313" key="3">
    <source>
        <dbReference type="EMBL" id="BEI94688.1"/>
    </source>
</evidence>
<dbReference type="AlphaFoldDB" id="A0AA48L9Y8"/>
<evidence type="ECO:0000259" key="2">
    <source>
        <dbReference type="PROSITE" id="PS50006"/>
    </source>
</evidence>
<protein>
    <recommendedName>
        <fullName evidence="2">FHA domain-containing protein</fullName>
    </recommendedName>
</protein>
<dbReference type="InterPro" id="IPR008984">
    <property type="entry name" value="SMAD_FHA_dom_sf"/>
</dbReference>
<gene>
    <name evidence="3" type="ORF">CcaverHIS019_0702690</name>
</gene>
<dbReference type="Pfam" id="PF00498">
    <property type="entry name" value="FHA"/>
    <property type="match status" value="1"/>
</dbReference>